<dbReference type="InterPro" id="IPR048720">
    <property type="entry name" value="PROPPIN"/>
</dbReference>
<accession>A0ABR2KMH5</accession>
<protein>
    <submittedName>
        <fullName evidence="4">WD repeat domain phosphoinositide-interacting protein 3</fullName>
    </submittedName>
</protein>
<organism evidence="4 5">
    <name type="scientific">Tritrichomonas musculus</name>
    <dbReference type="NCBI Taxonomy" id="1915356"/>
    <lineage>
        <taxon>Eukaryota</taxon>
        <taxon>Metamonada</taxon>
        <taxon>Parabasalia</taxon>
        <taxon>Tritrichomonadida</taxon>
        <taxon>Tritrichomonadidae</taxon>
        <taxon>Tritrichomonas</taxon>
    </lineage>
</organism>
<reference evidence="4 5" key="1">
    <citation type="submission" date="2024-04" db="EMBL/GenBank/DDBJ databases">
        <title>Tritrichomonas musculus Genome.</title>
        <authorList>
            <person name="Alves-Ferreira E."/>
            <person name="Grigg M."/>
            <person name="Lorenzi H."/>
            <person name="Galac M."/>
        </authorList>
    </citation>
    <scope>NUCLEOTIDE SEQUENCE [LARGE SCALE GENOMIC DNA]</scope>
    <source>
        <strain evidence="4 5">EAF2021</strain>
    </source>
</reference>
<evidence type="ECO:0000256" key="1">
    <source>
        <dbReference type="ARBA" id="ARBA00022574"/>
    </source>
</evidence>
<dbReference type="EMBL" id="JAPFFF010000004">
    <property type="protein sequence ID" value="KAK8892358.1"/>
    <property type="molecule type" value="Genomic_DNA"/>
</dbReference>
<comment type="caution">
    <text evidence="4">The sequence shown here is derived from an EMBL/GenBank/DDBJ whole genome shotgun (WGS) entry which is preliminary data.</text>
</comment>
<evidence type="ECO:0000313" key="4">
    <source>
        <dbReference type="EMBL" id="KAK8892358.1"/>
    </source>
</evidence>
<evidence type="ECO:0000256" key="2">
    <source>
        <dbReference type="ARBA" id="ARBA00022737"/>
    </source>
</evidence>
<name>A0ABR2KMH5_9EUKA</name>
<comment type="similarity">
    <text evidence="3">Belongs to the WD repeat PROPPIN family.</text>
</comment>
<dbReference type="Pfam" id="PF21032">
    <property type="entry name" value="PROPPIN"/>
    <property type="match status" value="1"/>
</dbReference>
<keyword evidence="1" id="KW-0853">WD repeat</keyword>
<dbReference type="PANTHER" id="PTHR11227">
    <property type="entry name" value="WD-REPEAT PROTEIN INTERACTING WITH PHOSPHOINOSIDES WIPI -RELATED"/>
    <property type="match status" value="1"/>
</dbReference>
<keyword evidence="2" id="KW-0677">Repeat</keyword>
<gene>
    <name evidence="4" type="ORF">M9Y10_029584</name>
</gene>
<proteinExistence type="inferred from homology"/>
<dbReference type="Proteomes" id="UP001470230">
    <property type="component" value="Unassembled WGS sequence"/>
</dbReference>
<evidence type="ECO:0000313" key="5">
    <source>
        <dbReference type="Proteomes" id="UP001470230"/>
    </source>
</evidence>
<evidence type="ECO:0000256" key="3">
    <source>
        <dbReference type="ARBA" id="ARBA00025740"/>
    </source>
</evidence>
<keyword evidence="5" id="KW-1185">Reference proteome</keyword>
<dbReference type="InterPro" id="IPR015943">
    <property type="entry name" value="WD40/YVTN_repeat-like_dom_sf"/>
</dbReference>
<dbReference type="Gene3D" id="2.130.10.10">
    <property type="entry name" value="YVTN repeat-like/Quinoprotein amine dehydrogenase"/>
    <property type="match status" value="1"/>
</dbReference>
<sequence>MEIKSLSFSHDNSKLTLSCDRGFAVYSLNPPTLINKSTFQGQATNLAQAVPDSQTVVFSGTKDQSSFKDTSVCAFDYQQQRINLEIECADPIKKIVSTAHYFAVTSNTKMKLYRYNPPSLVLQHVFAKNEHAPVDIIELSDVNIRVALCGNKSNGELKITSYPSVQNDEIVINAANHPLSAIKFCNVKQYLSKSAENKDAGPLIATASAHGTLIRIFDSKSGAQIRELRRGSFSAHIYSLSFAQKNQFIAAYSSTGTIHIFDLVNESARSVIVAKMEAEEGIISFIDNQKLALVTKSGKLQILNVHLDIYTIEKGNVISLQQL</sequence>
<dbReference type="InterPro" id="IPR036322">
    <property type="entry name" value="WD40_repeat_dom_sf"/>
</dbReference>
<dbReference type="SUPFAM" id="SSF50978">
    <property type="entry name" value="WD40 repeat-like"/>
    <property type="match status" value="1"/>
</dbReference>